<gene>
    <name evidence="1" type="ORF">UFOPK1808_01126</name>
    <name evidence="2" type="ORF">UFOPK1889_00517</name>
</gene>
<organism evidence="1">
    <name type="scientific">freshwater metagenome</name>
    <dbReference type="NCBI Taxonomy" id="449393"/>
    <lineage>
        <taxon>unclassified sequences</taxon>
        <taxon>metagenomes</taxon>
        <taxon>ecological metagenomes</taxon>
    </lineage>
</organism>
<accession>A0A6J6GZN1</accession>
<sequence>MSERRNISMETITATYDTAFIENNHAVPSGPMSAAAIAGPKIREPVITVVLRDIALEISSGSTNSVTKPRRDGLSMAFAIPSTNDNE</sequence>
<evidence type="ECO:0000313" key="2">
    <source>
        <dbReference type="EMBL" id="CAB4615080.1"/>
    </source>
</evidence>
<dbReference type="EMBL" id="CAEZUZ010000065">
    <property type="protein sequence ID" value="CAB4615080.1"/>
    <property type="molecule type" value="Genomic_DNA"/>
</dbReference>
<name>A0A6J6GZN1_9ZZZZ</name>
<reference evidence="1" key="1">
    <citation type="submission" date="2020-05" db="EMBL/GenBank/DDBJ databases">
        <authorList>
            <person name="Chiriac C."/>
            <person name="Salcher M."/>
            <person name="Ghai R."/>
            <person name="Kavagutti S V."/>
        </authorList>
    </citation>
    <scope>NUCLEOTIDE SEQUENCE</scope>
</reference>
<evidence type="ECO:0000313" key="1">
    <source>
        <dbReference type="EMBL" id="CAB4606837.1"/>
    </source>
</evidence>
<dbReference type="AlphaFoldDB" id="A0A6J6GZN1"/>
<dbReference type="EMBL" id="CAEZUL010000147">
    <property type="protein sequence ID" value="CAB4606837.1"/>
    <property type="molecule type" value="Genomic_DNA"/>
</dbReference>
<proteinExistence type="predicted"/>
<protein>
    <submittedName>
        <fullName evidence="1">Unannotated protein</fullName>
    </submittedName>
</protein>